<name>A0A136IWI0_9PEZI</name>
<dbReference type="GO" id="GO:0016740">
    <property type="term" value="F:transferase activity"/>
    <property type="evidence" value="ECO:0007669"/>
    <property type="project" value="UniProtKB-KW"/>
</dbReference>
<organism evidence="2 3">
    <name type="scientific">Microdochium bolleyi</name>
    <dbReference type="NCBI Taxonomy" id="196109"/>
    <lineage>
        <taxon>Eukaryota</taxon>
        <taxon>Fungi</taxon>
        <taxon>Dikarya</taxon>
        <taxon>Ascomycota</taxon>
        <taxon>Pezizomycotina</taxon>
        <taxon>Sordariomycetes</taxon>
        <taxon>Xylariomycetidae</taxon>
        <taxon>Xylariales</taxon>
        <taxon>Microdochiaceae</taxon>
        <taxon>Microdochium</taxon>
    </lineage>
</organism>
<evidence type="ECO:0000313" key="3">
    <source>
        <dbReference type="Proteomes" id="UP000070501"/>
    </source>
</evidence>
<proteinExistence type="predicted"/>
<evidence type="ECO:0000259" key="1">
    <source>
        <dbReference type="SMART" id="SM00672"/>
    </source>
</evidence>
<accession>A0A136IWI0</accession>
<sequence>MLAKKPSWLREPSPPGIRWPRFNWRSRLHSSLAFCVFSLLVCGYWLFAPADITPFANPTTFEDYLQYNNGAHPIDELIRDAHDQHRRVLRDASPDLDTAAARYRERRGRHPPPGFDAWFKYAQDHNATVIESFFDRIEKDIAPYWALDPEQTALRASTWLNTVRVRNGVAKGVGPIKKWAPPWQQLWTDLIDEAGPYLPDVDMPFNYLDESRLLVPWDVMEGLMRIERDGRSMKDPKQVTSEYSGLHAVDSARGQIQMYEPKWLTKNFWDAVRATCPPKSASRNVKQFGALWERPEFPDRDQHFQHKGYVRNFTATMDVCTQPHMRGLHAAMIEPGAMLTSDELIPLFGGCKLMSNNEILIPGAMYLADSARFRVTGTPKYSIANSWSVPWNKKQDRAVWRGLSSGGNTTEENWTHLQRMRAVEMFDGSVVADAEASGVPGKTFDLPSSARYPHLMKARGGNLGSWIKDLSDVGFTQLTCLDGTDEQCGYMRETFPKASQISFSKYFDYKFLPDIDGNSFSGRFRSFLQSTSLPIKSTIYAEWHDDRLRPWLHFVPMDNTQQDLYGILDYFTGDSKGDKAAQLIAEQGAVWAAQVLRREDMLLYTWRVLLEWARVCDLKRHDLGFVGDLLS</sequence>
<keyword evidence="2" id="KW-0808">Transferase</keyword>
<evidence type="ECO:0000313" key="2">
    <source>
        <dbReference type="EMBL" id="KXJ89258.1"/>
    </source>
</evidence>
<dbReference type="EMBL" id="KQ964255">
    <property type="protein sequence ID" value="KXJ89258.1"/>
    <property type="molecule type" value="Genomic_DNA"/>
</dbReference>
<dbReference type="InterPro" id="IPR006598">
    <property type="entry name" value="CAP10"/>
</dbReference>
<dbReference type="Pfam" id="PF05686">
    <property type="entry name" value="Glyco_transf_90"/>
    <property type="match status" value="1"/>
</dbReference>
<dbReference type="PANTHER" id="PTHR12203">
    <property type="entry name" value="KDEL LYS-ASP-GLU-LEU CONTAINING - RELATED"/>
    <property type="match status" value="1"/>
</dbReference>
<dbReference type="SMART" id="SM00672">
    <property type="entry name" value="CAP10"/>
    <property type="match status" value="1"/>
</dbReference>
<feature type="domain" description="Glycosyl transferase CAP10" evidence="1">
    <location>
        <begin position="317"/>
        <end position="619"/>
    </location>
</feature>
<dbReference type="OrthoDB" id="541052at2759"/>
<gene>
    <name evidence="2" type="ORF">Micbo1qcDRAFT_165319</name>
</gene>
<dbReference type="InParanoid" id="A0A136IWI0"/>
<reference evidence="3" key="1">
    <citation type="submission" date="2016-02" db="EMBL/GenBank/DDBJ databases">
        <title>Draft genome sequence of Microdochium bolleyi, a fungal endophyte of beachgrass.</title>
        <authorList>
            <consortium name="DOE Joint Genome Institute"/>
            <person name="David A.S."/>
            <person name="May G."/>
            <person name="Haridas S."/>
            <person name="Lim J."/>
            <person name="Wang M."/>
            <person name="Labutti K."/>
            <person name="Lipzen A."/>
            <person name="Barry K."/>
            <person name="Grigoriev I.V."/>
        </authorList>
    </citation>
    <scope>NUCLEOTIDE SEQUENCE [LARGE SCALE GENOMIC DNA]</scope>
    <source>
        <strain evidence="3">J235TASD1</strain>
    </source>
</reference>
<dbReference type="InterPro" id="IPR051091">
    <property type="entry name" value="O-Glucosyltr/Glycosyltrsf_90"/>
</dbReference>
<keyword evidence="3" id="KW-1185">Reference proteome</keyword>
<protein>
    <submittedName>
        <fullName evidence="2">Glycosyltransferase family 90 protein</fullName>
    </submittedName>
</protein>
<dbReference type="Proteomes" id="UP000070501">
    <property type="component" value="Unassembled WGS sequence"/>
</dbReference>
<dbReference type="AlphaFoldDB" id="A0A136IWI0"/>
<dbReference type="PANTHER" id="PTHR12203:SF22">
    <property type="entry name" value="CAPSULE ASSOCIATED PROTEIN"/>
    <property type="match status" value="1"/>
</dbReference>